<dbReference type="Proteomes" id="UP000706525">
    <property type="component" value="Unassembled WGS sequence"/>
</dbReference>
<evidence type="ECO:0000256" key="3">
    <source>
        <dbReference type="ARBA" id="ARBA00023125"/>
    </source>
</evidence>
<protein>
    <submittedName>
        <fullName evidence="9">Tyrosine recombinase XerC</fullName>
    </submittedName>
</protein>
<comment type="caution">
    <text evidence="9">The sequence shown here is derived from an EMBL/GenBank/DDBJ whole genome shotgun (WGS) entry which is preliminary data.</text>
</comment>
<dbReference type="InterPro" id="IPR044068">
    <property type="entry name" value="CB"/>
</dbReference>
<name>A0ABM8Y2I9_9BURK</name>
<dbReference type="InterPro" id="IPR050090">
    <property type="entry name" value="Tyrosine_recombinase_XerCD"/>
</dbReference>
<evidence type="ECO:0000313" key="9">
    <source>
        <dbReference type="EMBL" id="CAG9186936.1"/>
    </source>
</evidence>
<dbReference type="EMBL" id="CAJZAG010000022">
    <property type="protein sequence ID" value="CAG9186936.1"/>
    <property type="molecule type" value="Genomic_DNA"/>
</dbReference>
<evidence type="ECO:0000256" key="6">
    <source>
        <dbReference type="SAM" id="MobiDB-lite"/>
    </source>
</evidence>
<dbReference type="Gene3D" id="1.10.443.10">
    <property type="entry name" value="Intergrase catalytic core"/>
    <property type="match status" value="1"/>
</dbReference>
<dbReference type="Pfam" id="PF12482">
    <property type="entry name" value="DUF3701"/>
    <property type="match status" value="1"/>
</dbReference>
<accession>A0ABM8Y2I9</accession>
<keyword evidence="2" id="KW-0229">DNA integration</keyword>
<dbReference type="InterPro" id="IPR022169">
    <property type="entry name" value="DUF3701"/>
</dbReference>
<keyword evidence="3 5" id="KW-0238">DNA-binding</keyword>
<dbReference type="SUPFAM" id="SSF56349">
    <property type="entry name" value="DNA breaking-rejoining enzymes"/>
    <property type="match status" value="1"/>
</dbReference>
<evidence type="ECO:0000259" key="8">
    <source>
        <dbReference type="PROSITE" id="PS51900"/>
    </source>
</evidence>
<dbReference type="PANTHER" id="PTHR30349:SF41">
    <property type="entry name" value="INTEGRASE_RECOMBINASE PROTEIN MJ0367-RELATED"/>
    <property type="match status" value="1"/>
</dbReference>
<feature type="region of interest" description="Disordered" evidence="6">
    <location>
        <begin position="1"/>
        <end position="23"/>
    </location>
</feature>
<comment type="similarity">
    <text evidence="1">Belongs to the 'phage' integrase family.</text>
</comment>
<evidence type="ECO:0000256" key="1">
    <source>
        <dbReference type="ARBA" id="ARBA00008857"/>
    </source>
</evidence>
<keyword evidence="4" id="KW-0233">DNA recombination</keyword>
<reference evidence="9 10" key="1">
    <citation type="submission" date="2021-08" db="EMBL/GenBank/DDBJ databases">
        <authorList>
            <person name="Peeters C."/>
        </authorList>
    </citation>
    <scope>NUCLEOTIDE SEQUENCE [LARGE SCALE GENOMIC DNA]</scope>
    <source>
        <strain evidence="9 10">LMG 32289</strain>
    </source>
</reference>
<evidence type="ECO:0000256" key="4">
    <source>
        <dbReference type="ARBA" id="ARBA00023172"/>
    </source>
</evidence>
<dbReference type="InterPro" id="IPR010998">
    <property type="entry name" value="Integrase_recombinase_N"/>
</dbReference>
<dbReference type="InterPro" id="IPR011010">
    <property type="entry name" value="DNA_brk_join_enz"/>
</dbReference>
<dbReference type="Gene3D" id="1.10.150.130">
    <property type="match status" value="1"/>
</dbReference>
<dbReference type="PROSITE" id="PS51898">
    <property type="entry name" value="TYR_RECOMBINASE"/>
    <property type="match status" value="1"/>
</dbReference>
<feature type="domain" description="Tyr recombinase" evidence="7">
    <location>
        <begin position="360"/>
        <end position="570"/>
    </location>
</feature>
<sequence>MDFRRKLAGMKTRQTPHPVDGISPGFPDEAALAALRAWYAGLSSRAAVERYLAHAKAPGQSARGILGQIRRQLIAFAQHRQRADLADLLRHPMSERQQQASAVGHAIEILRSLPVPQPQVTDDIGLWLSPRAARALRAHGIQTLADLTVRVPRRRRWWSAIAGLGLASARQIEGFFGAHPQLTERARALVVAASVGPGEVVPWERLRLPHEVDGSRGSFRAPRQACTLDASNDYEAVQAWLALHEAPTTLRAYRKEAERLILWAIVERGRALSSLTTEDAIAYRAFLKRPTPRERWVGPPRARNAPDWRPFAGGLSARSTAYALSVLGALFRWLIEQRYVLANPFAGIKVRGRTRVAALDTSRGFTEGEWLLVRTIADGLEWSYDWDTSAAQRLRFILDFAYATGLRASELVAATLGDIHVDAHHDHWLHLIGKGSRPGKVALPPLARSALDQYLVQRGLPVTPAHWDPKTPLLSSLEQDSEASITGTRLWHVMRRFFVQAADVIGADNPSVAEKLRRASPHWTRHTHATHALARGAELTSVRDNLRHASVATTSIYLQSDEVKRARQMNLAFAAR</sequence>
<feature type="domain" description="Core-binding (CB)" evidence="8">
    <location>
        <begin position="231"/>
        <end position="335"/>
    </location>
</feature>
<dbReference type="InterPro" id="IPR013762">
    <property type="entry name" value="Integrase-like_cat_sf"/>
</dbReference>
<dbReference type="PROSITE" id="PS51900">
    <property type="entry name" value="CB"/>
    <property type="match status" value="1"/>
</dbReference>
<dbReference type="InterPro" id="IPR002104">
    <property type="entry name" value="Integrase_catalytic"/>
</dbReference>
<evidence type="ECO:0000256" key="2">
    <source>
        <dbReference type="ARBA" id="ARBA00022908"/>
    </source>
</evidence>
<organism evidence="9 10">
    <name type="scientific">Cupriavidus pampae</name>
    <dbReference type="NCBI Taxonomy" id="659251"/>
    <lineage>
        <taxon>Bacteria</taxon>
        <taxon>Pseudomonadati</taxon>
        <taxon>Pseudomonadota</taxon>
        <taxon>Betaproteobacteria</taxon>
        <taxon>Burkholderiales</taxon>
        <taxon>Burkholderiaceae</taxon>
        <taxon>Cupriavidus</taxon>
    </lineage>
</organism>
<evidence type="ECO:0000256" key="5">
    <source>
        <dbReference type="PROSITE-ProRule" id="PRU01248"/>
    </source>
</evidence>
<evidence type="ECO:0000259" key="7">
    <source>
        <dbReference type="PROSITE" id="PS51898"/>
    </source>
</evidence>
<dbReference type="PANTHER" id="PTHR30349">
    <property type="entry name" value="PHAGE INTEGRASE-RELATED"/>
    <property type="match status" value="1"/>
</dbReference>
<keyword evidence="10" id="KW-1185">Reference proteome</keyword>
<evidence type="ECO:0000313" key="10">
    <source>
        <dbReference type="Proteomes" id="UP000706525"/>
    </source>
</evidence>
<gene>
    <name evidence="9" type="primary">xerC_13</name>
    <name evidence="9" type="ORF">LMG32289_06695</name>
</gene>
<proteinExistence type="inferred from homology"/>
<dbReference type="Pfam" id="PF00589">
    <property type="entry name" value="Phage_integrase"/>
    <property type="match status" value="1"/>
</dbReference>
<dbReference type="CDD" id="cd00397">
    <property type="entry name" value="DNA_BRE_C"/>
    <property type="match status" value="1"/>
</dbReference>